<evidence type="ECO:0000256" key="5">
    <source>
        <dbReference type="ARBA" id="ARBA00022691"/>
    </source>
</evidence>
<dbReference type="InterPro" id="IPR029063">
    <property type="entry name" value="SAM-dependent_MTases_sf"/>
</dbReference>
<feature type="binding site" evidence="6">
    <location>
        <position position="85"/>
    </location>
    <ligand>
        <name>S-adenosyl-L-methionine</name>
        <dbReference type="ChEBI" id="CHEBI:59789"/>
    </ligand>
</feature>
<comment type="function">
    <text evidence="6">Specifically methylates the N4 position of cytidine in position 1402 (C1402) of 16S rRNA.</text>
</comment>
<keyword evidence="5 6" id="KW-0949">S-adenosyl-L-methionine</keyword>
<comment type="similarity">
    <text evidence="1 6">Belongs to the methyltransferase superfamily. RsmH family.</text>
</comment>
<comment type="catalytic activity">
    <reaction evidence="6">
        <text>cytidine(1402) in 16S rRNA + S-adenosyl-L-methionine = N(4)-methylcytidine(1402) in 16S rRNA + S-adenosyl-L-homocysteine + H(+)</text>
        <dbReference type="Rhea" id="RHEA:42928"/>
        <dbReference type="Rhea" id="RHEA-COMP:10286"/>
        <dbReference type="Rhea" id="RHEA-COMP:10287"/>
        <dbReference type="ChEBI" id="CHEBI:15378"/>
        <dbReference type="ChEBI" id="CHEBI:57856"/>
        <dbReference type="ChEBI" id="CHEBI:59789"/>
        <dbReference type="ChEBI" id="CHEBI:74506"/>
        <dbReference type="ChEBI" id="CHEBI:82748"/>
        <dbReference type="EC" id="2.1.1.199"/>
    </reaction>
</comment>
<dbReference type="GO" id="GO:0005737">
    <property type="term" value="C:cytoplasm"/>
    <property type="evidence" value="ECO:0007669"/>
    <property type="project" value="UniProtKB-SubCell"/>
</dbReference>
<dbReference type="Gene3D" id="1.10.150.170">
    <property type="entry name" value="Putative methyltransferase TM0872, insert domain"/>
    <property type="match status" value="1"/>
</dbReference>
<feature type="region of interest" description="Disordered" evidence="7">
    <location>
        <begin position="281"/>
        <end position="301"/>
    </location>
</feature>
<dbReference type="PIRSF" id="PIRSF004486">
    <property type="entry name" value="MraW"/>
    <property type="match status" value="1"/>
</dbReference>
<evidence type="ECO:0000256" key="2">
    <source>
        <dbReference type="ARBA" id="ARBA00022552"/>
    </source>
</evidence>
<dbReference type="SUPFAM" id="SSF53335">
    <property type="entry name" value="S-adenosyl-L-methionine-dependent methyltransferases"/>
    <property type="match status" value="1"/>
</dbReference>
<organism evidence="8 9">
    <name type="scientific">Candidatus Adlerbacteria bacterium GW2011_GWC1_50_9</name>
    <dbReference type="NCBI Taxonomy" id="1618608"/>
    <lineage>
        <taxon>Bacteria</taxon>
        <taxon>Candidatus Adleribacteriota</taxon>
    </lineage>
</organism>
<gene>
    <name evidence="8" type="primary">mraW</name>
    <name evidence="6" type="synonym">rsmH</name>
    <name evidence="8" type="ORF">UY61_C0017G0010</name>
</gene>
<dbReference type="GO" id="GO:0070475">
    <property type="term" value="P:rRNA base methylation"/>
    <property type="evidence" value="ECO:0007669"/>
    <property type="project" value="UniProtKB-UniRule"/>
</dbReference>
<keyword evidence="6" id="KW-0963">Cytoplasm</keyword>
<name>A0A0G1WQ85_9BACT</name>
<dbReference type="SUPFAM" id="SSF81799">
    <property type="entry name" value="Putative methyltransferase TM0872, insert domain"/>
    <property type="match status" value="1"/>
</dbReference>
<evidence type="ECO:0000256" key="3">
    <source>
        <dbReference type="ARBA" id="ARBA00022603"/>
    </source>
</evidence>
<evidence type="ECO:0000313" key="8">
    <source>
        <dbReference type="EMBL" id="KKW21023.1"/>
    </source>
</evidence>
<dbReference type="NCBIfam" id="TIGR00006">
    <property type="entry name" value="16S rRNA (cytosine(1402)-N(4))-methyltransferase RsmH"/>
    <property type="match status" value="1"/>
</dbReference>
<evidence type="ECO:0000256" key="7">
    <source>
        <dbReference type="SAM" id="MobiDB-lite"/>
    </source>
</evidence>
<keyword evidence="4 6" id="KW-0808">Transferase</keyword>
<dbReference type="Gene3D" id="3.40.50.150">
    <property type="entry name" value="Vaccinia Virus protein VP39"/>
    <property type="match status" value="1"/>
</dbReference>
<dbReference type="AlphaFoldDB" id="A0A0G1WQ85"/>
<feature type="binding site" evidence="6">
    <location>
        <position position="106"/>
    </location>
    <ligand>
        <name>S-adenosyl-L-methionine</name>
        <dbReference type="ChEBI" id="CHEBI:59789"/>
    </ligand>
</feature>
<evidence type="ECO:0000256" key="1">
    <source>
        <dbReference type="ARBA" id="ARBA00010396"/>
    </source>
</evidence>
<evidence type="ECO:0000256" key="6">
    <source>
        <dbReference type="HAMAP-Rule" id="MF_01007"/>
    </source>
</evidence>
<feature type="binding site" evidence="6">
    <location>
        <begin position="37"/>
        <end position="39"/>
    </location>
    <ligand>
        <name>S-adenosyl-L-methionine</name>
        <dbReference type="ChEBI" id="CHEBI:59789"/>
    </ligand>
</feature>
<keyword evidence="2 6" id="KW-0698">rRNA processing</keyword>
<reference evidence="8 9" key="1">
    <citation type="journal article" date="2015" name="Nature">
        <title>rRNA introns, odd ribosomes, and small enigmatic genomes across a large radiation of phyla.</title>
        <authorList>
            <person name="Brown C.T."/>
            <person name="Hug L.A."/>
            <person name="Thomas B.C."/>
            <person name="Sharon I."/>
            <person name="Castelle C.J."/>
            <person name="Singh A."/>
            <person name="Wilkins M.J."/>
            <person name="Williams K.H."/>
            <person name="Banfield J.F."/>
        </authorList>
    </citation>
    <scope>NUCLEOTIDE SEQUENCE [LARGE SCALE GENOMIC DNA]</scope>
</reference>
<feature type="binding site" evidence="6">
    <location>
        <position position="113"/>
    </location>
    <ligand>
        <name>S-adenosyl-L-methionine</name>
        <dbReference type="ChEBI" id="CHEBI:59789"/>
    </ligand>
</feature>
<feature type="compositionally biased region" description="Basic residues" evidence="7">
    <location>
        <begin position="290"/>
        <end position="301"/>
    </location>
</feature>
<evidence type="ECO:0000313" key="9">
    <source>
        <dbReference type="Proteomes" id="UP000034201"/>
    </source>
</evidence>
<comment type="subcellular location">
    <subcellularLocation>
        <location evidence="6">Cytoplasm</location>
    </subcellularLocation>
</comment>
<feature type="binding site" evidence="6">
    <location>
        <position position="57"/>
    </location>
    <ligand>
        <name>S-adenosyl-L-methionine</name>
        <dbReference type="ChEBI" id="CHEBI:59789"/>
    </ligand>
</feature>
<dbReference type="EC" id="2.1.1.199" evidence="6"/>
<dbReference type="EMBL" id="LCQQ01000017">
    <property type="protein sequence ID" value="KKW21023.1"/>
    <property type="molecule type" value="Genomic_DNA"/>
</dbReference>
<dbReference type="PANTHER" id="PTHR11265:SF0">
    <property type="entry name" value="12S RRNA N4-METHYLCYTIDINE METHYLTRANSFERASE"/>
    <property type="match status" value="1"/>
</dbReference>
<dbReference type="InterPro" id="IPR023397">
    <property type="entry name" value="SAM-dep_MeTrfase_MraW_recog"/>
</dbReference>
<evidence type="ECO:0000256" key="4">
    <source>
        <dbReference type="ARBA" id="ARBA00022679"/>
    </source>
</evidence>
<dbReference type="InterPro" id="IPR002903">
    <property type="entry name" value="RsmH"/>
</dbReference>
<proteinExistence type="inferred from homology"/>
<dbReference type="Pfam" id="PF01795">
    <property type="entry name" value="Methyltransf_5"/>
    <property type="match status" value="1"/>
</dbReference>
<sequence>MEIENFEIHRPVLLKEVLEIFDPEPGEIFIDATINGGGHARAILERVGLVGRVIGIEWDSELIRLLKSDAVLTKAGNLTLIHANYRDIDTVIPHEIRGSIKGILFDFGYSSYHIASAQRGFSFSKDGTLDMRYNKHGAGITAKDIINTWPEESIADLLQEYGEERFARRIANRIAAARKTSAITKTSELVRIIESAVRSPRGRIHPATRTFQALRIRVNDELENIRNGLLGAASALRPGGIIIAISFHSLEDRIVKDFFRRMARGGNAEIITKKPVTAAREEREQNPRARSAKLRALRITK</sequence>
<dbReference type="HAMAP" id="MF_01007">
    <property type="entry name" value="16SrRNA_methyltr_H"/>
    <property type="match status" value="1"/>
</dbReference>
<dbReference type="PATRIC" id="fig|1618608.3.peg.276"/>
<dbReference type="PANTHER" id="PTHR11265">
    <property type="entry name" value="S-ADENOSYL-METHYLTRANSFERASE MRAW"/>
    <property type="match status" value="1"/>
</dbReference>
<dbReference type="Proteomes" id="UP000034201">
    <property type="component" value="Unassembled WGS sequence"/>
</dbReference>
<comment type="caution">
    <text evidence="8">The sequence shown here is derived from an EMBL/GenBank/DDBJ whole genome shotgun (WGS) entry which is preliminary data.</text>
</comment>
<accession>A0A0G1WQ85</accession>
<keyword evidence="3 6" id="KW-0489">Methyltransferase</keyword>
<dbReference type="GO" id="GO:0071424">
    <property type="term" value="F:rRNA (cytosine-N4-)-methyltransferase activity"/>
    <property type="evidence" value="ECO:0007669"/>
    <property type="project" value="UniProtKB-UniRule"/>
</dbReference>
<protein>
    <recommendedName>
        <fullName evidence="6">Ribosomal RNA small subunit methyltransferase H</fullName>
        <ecNumber evidence="6">2.1.1.199</ecNumber>
    </recommendedName>
    <alternativeName>
        <fullName evidence="6">16S rRNA m(4)C1402 methyltransferase</fullName>
    </alternativeName>
    <alternativeName>
        <fullName evidence="6">rRNA (cytosine-N(4)-)-methyltransferase RsmH</fullName>
    </alternativeName>
</protein>